<reference evidence="1 2" key="1">
    <citation type="submission" date="2020-08" db="EMBL/GenBank/DDBJ databases">
        <title>Plant Genome Project.</title>
        <authorList>
            <person name="Zhang R.-G."/>
        </authorList>
    </citation>
    <scope>NUCLEOTIDE SEQUENCE [LARGE SCALE GENOMIC DNA]</scope>
    <source>
        <tissue evidence="1">Rhizome</tissue>
    </source>
</reference>
<dbReference type="EMBL" id="JACMSC010000016">
    <property type="protein sequence ID" value="KAG6483587.1"/>
    <property type="molecule type" value="Genomic_DNA"/>
</dbReference>
<evidence type="ECO:0000313" key="1">
    <source>
        <dbReference type="EMBL" id="KAG6483587.1"/>
    </source>
</evidence>
<dbReference type="Proteomes" id="UP000734854">
    <property type="component" value="Unassembled WGS sequence"/>
</dbReference>
<keyword evidence="2" id="KW-1185">Reference proteome</keyword>
<sequence length="157" mass="17236">MNNGPTRAGPGPSTGVRVCDIVPARRGRNGGGGGEEALLPVGFRSSLRPMENSRFDFDLAIILCGFPRDGPNATLESSESQEFIEANLQPPGFEFGILRVNSYFLLAFLLLVLKVRVKVLVLSDECLPLAFTKALETCDRANWIRLLGSRSNDKNYY</sequence>
<comment type="caution">
    <text evidence="1">The sequence shown here is derived from an EMBL/GenBank/DDBJ whole genome shotgun (WGS) entry which is preliminary data.</text>
</comment>
<gene>
    <name evidence="1" type="ORF">ZIOFF_060235</name>
</gene>
<proteinExistence type="predicted"/>
<name>A0A8J5KL12_ZINOF</name>
<dbReference type="AlphaFoldDB" id="A0A8J5KL12"/>
<organism evidence="1 2">
    <name type="scientific">Zingiber officinale</name>
    <name type="common">Ginger</name>
    <name type="synonym">Amomum zingiber</name>
    <dbReference type="NCBI Taxonomy" id="94328"/>
    <lineage>
        <taxon>Eukaryota</taxon>
        <taxon>Viridiplantae</taxon>
        <taxon>Streptophyta</taxon>
        <taxon>Embryophyta</taxon>
        <taxon>Tracheophyta</taxon>
        <taxon>Spermatophyta</taxon>
        <taxon>Magnoliopsida</taxon>
        <taxon>Liliopsida</taxon>
        <taxon>Zingiberales</taxon>
        <taxon>Zingiberaceae</taxon>
        <taxon>Zingiber</taxon>
    </lineage>
</organism>
<evidence type="ECO:0000313" key="2">
    <source>
        <dbReference type="Proteomes" id="UP000734854"/>
    </source>
</evidence>
<accession>A0A8J5KL12</accession>
<protein>
    <submittedName>
        <fullName evidence="1">Uncharacterized protein</fullName>
    </submittedName>
</protein>